<dbReference type="Proteomes" id="UP000011626">
    <property type="component" value="Unassembled WGS sequence"/>
</dbReference>
<gene>
    <name evidence="2" type="ORF">C475_09794</name>
</gene>
<feature type="transmembrane region" description="Helical" evidence="1">
    <location>
        <begin position="20"/>
        <end position="39"/>
    </location>
</feature>
<dbReference type="AlphaFoldDB" id="M0CTJ8"/>
<name>M0CTJ8_9EURY</name>
<keyword evidence="1" id="KW-1133">Transmembrane helix</keyword>
<keyword evidence="1" id="KW-0472">Membrane</keyword>
<evidence type="ECO:0008006" key="4">
    <source>
        <dbReference type="Google" id="ProtNLM"/>
    </source>
</evidence>
<accession>M0CTJ8</accession>
<reference evidence="2 3" key="1">
    <citation type="journal article" date="2014" name="PLoS Genet.">
        <title>Phylogenetically driven sequencing of extremely halophilic archaea reveals strategies for static and dynamic osmo-response.</title>
        <authorList>
            <person name="Becker E.A."/>
            <person name="Seitzer P.M."/>
            <person name="Tritt A."/>
            <person name="Larsen D."/>
            <person name="Krusor M."/>
            <person name="Yao A.I."/>
            <person name="Wu D."/>
            <person name="Madern D."/>
            <person name="Eisen J.A."/>
            <person name="Darling A.E."/>
            <person name="Facciotti M.T."/>
        </authorList>
    </citation>
    <scope>NUCLEOTIDE SEQUENCE [LARGE SCALE GENOMIC DNA]</scope>
    <source>
        <strain evidence="2 3">2-9-1</strain>
    </source>
</reference>
<proteinExistence type="predicted"/>
<evidence type="ECO:0000256" key="1">
    <source>
        <dbReference type="SAM" id="Phobius"/>
    </source>
</evidence>
<keyword evidence="3" id="KW-1185">Reference proteome</keyword>
<evidence type="ECO:0000313" key="2">
    <source>
        <dbReference type="EMBL" id="ELZ25742.1"/>
    </source>
</evidence>
<organism evidence="2 3">
    <name type="scientific">Halosimplex carlsbadense 2-9-1</name>
    <dbReference type="NCBI Taxonomy" id="797114"/>
    <lineage>
        <taxon>Archaea</taxon>
        <taxon>Methanobacteriati</taxon>
        <taxon>Methanobacteriota</taxon>
        <taxon>Stenosarchaea group</taxon>
        <taxon>Halobacteria</taxon>
        <taxon>Halobacteriales</taxon>
        <taxon>Haloarculaceae</taxon>
        <taxon>Halosimplex</taxon>
    </lineage>
</organism>
<evidence type="ECO:0000313" key="3">
    <source>
        <dbReference type="Proteomes" id="UP000011626"/>
    </source>
</evidence>
<sequence>MYESLDHALVDRTAVGTVTVALVAVGAVLGALSVVSGAVGPCSDDLAFQGPTTGVEVTADTDERAVEVTHVEGDILTEERTLSVTAVVSASETGATSEYVAVNASEGLPFEPAESARIENVTVGGRPLSGGDEVRVVWRGYERPLPDYCFGSRGNATARVTVARWTVG</sequence>
<keyword evidence="1" id="KW-0812">Transmembrane</keyword>
<protein>
    <recommendedName>
        <fullName evidence="4">Archaeal Type IV pilin N-terminal domain-containing protein</fullName>
    </recommendedName>
</protein>
<comment type="caution">
    <text evidence="2">The sequence shown here is derived from an EMBL/GenBank/DDBJ whole genome shotgun (WGS) entry which is preliminary data.</text>
</comment>
<dbReference type="EMBL" id="AOIU01000023">
    <property type="protein sequence ID" value="ELZ25742.1"/>
    <property type="molecule type" value="Genomic_DNA"/>
</dbReference>